<name>A0A1E3W9Q4_9HYPH</name>
<gene>
    <name evidence="1" type="ORF">AUC71_14730</name>
</gene>
<evidence type="ECO:0000313" key="1">
    <source>
        <dbReference type="EMBL" id="ODS02539.1"/>
    </source>
</evidence>
<keyword evidence="2" id="KW-1185">Reference proteome</keyword>
<organism evidence="1 2">
    <name type="scientific">Methyloceanibacter marginalis</name>
    <dbReference type="NCBI Taxonomy" id="1774971"/>
    <lineage>
        <taxon>Bacteria</taxon>
        <taxon>Pseudomonadati</taxon>
        <taxon>Pseudomonadota</taxon>
        <taxon>Alphaproteobacteria</taxon>
        <taxon>Hyphomicrobiales</taxon>
        <taxon>Hyphomicrobiaceae</taxon>
        <taxon>Methyloceanibacter</taxon>
    </lineage>
</organism>
<dbReference type="EMBL" id="LPWD01000280">
    <property type="protein sequence ID" value="ODS02539.1"/>
    <property type="molecule type" value="Genomic_DNA"/>
</dbReference>
<protein>
    <recommendedName>
        <fullName evidence="3">HK97 gp10 family phage protein</fullName>
    </recommendedName>
</protein>
<comment type="caution">
    <text evidence="1">The sequence shown here is derived from an EMBL/GenBank/DDBJ whole genome shotgun (WGS) entry which is preliminary data.</text>
</comment>
<reference evidence="1 2" key="1">
    <citation type="journal article" date="2016" name="Environ. Microbiol.">
        <title>New Methyloceanibacter diversity from North Sea sediments includes methanotroph containing solely the soluble methane monooxygenase.</title>
        <authorList>
            <person name="Vekeman B."/>
            <person name="Kerckhof F.M."/>
            <person name="Cremers G."/>
            <person name="de Vos P."/>
            <person name="Vandamme P."/>
            <person name="Boon N."/>
            <person name="Op den Camp H.J."/>
            <person name="Heylen K."/>
        </authorList>
    </citation>
    <scope>NUCLEOTIDE SEQUENCE [LARGE SCALE GENOMIC DNA]</scope>
    <source>
        <strain evidence="1 2">R-67177</strain>
    </source>
</reference>
<proteinExistence type="predicted"/>
<sequence>MTVTIKGLDALARRFQARGLARAVTHALRQEADAIAAEAARAAPGRLGETVTVIDESRGDRLSVAVGTAHRAGRFLEHGTVRHPAAPWLWPAFRARLPRIKQGLRKSLRASFDRV</sequence>
<dbReference type="OrthoDB" id="7585428at2"/>
<evidence type="ECO:0008006" key="3">
    <source>
        <dbReference type="Google" id="ProtNLM"/>
    </source>
</evidence>
<dbReference type="AlphaFoldDB" id="A0A1E3W9Q4"/>
<evidence type="ECO:0000313" key="2">
    <source>
        <dbReference type="Proteomes" id="UP000095042"/>
    </source>
</evidence>
<accession>A0A1E3W9Q4</accession>
<dbReference type="Proteomes" id="UP000095042">
    <property type="component" value="Unassembled WGS sequence"/>
</dbReference>
<dbReference type="RefSeq" id="WP_069624267.1">
    <property type="nucleotide sequence ID" value="NZ_LPWD01000280.1"/>
</dbReference>